<sequence>MDKTNQWKNFPDLPIDYAFLLADKDKIRFVPDEQNKEIVTFDFYIWDQVNGQPGNVYNITNRGGITGFSQNSGTARLSVSDINDAPVFKDIPLEMRSVTEDDIYDDVNKGMPISEIVLNAITDVDNNSKTGIAIISCTGNGKWEYQKALSSDWIEINHISKSNALLLTEQESIRYVPDEINGEIASFECYAWDQSSTNNNITDTGETTAFSSKTKTVSIEVTDINDAPLLEQTESNLSSISEDNINYSGYYVYDIIKNVISDADTNALTGIAIVEASGNNQWQFYRSGWHDITKVSPDNAYLFKPDERIRYLPDGKNGETVSFKFHAWDQSSDNTDTTIWKNTSAFSEKTAIRKLKVISENDAPVLNTTSPVMVSINEDNTGSQGTRISDIIGNSMSDVDNDASQKGIAIYEISGINTDYGWQYASGNAWIFIGSVSEEGALLLDWNTKIRYKPNTRNGESAYFKYYAWD</sequence>
<evidence type="ECO:0000313" key="2">
    <source>
        <dbReference type="Proteomes" id="UP000189670"/>
    </source>
</evidence>
<organism evidence="1 2">
    <name type="scientific">Candidatus Magnetoglobus multicellularis str. Araruama</name>
    <dbReference type="NCBI Taxonomy" id="890399"/>
    <lineage>
        <taxon>Bacteria</taxon>
        <taxon>Pseudomonadati</taxon>
        <taxon>Thermodesulfobacteriota</taxon>
        <taxon>Desulfobacteria</taxon>
        <taxon>Desulfobacterales</taxon>
        <taxon>Desulfobacteraceae</taxon>
        <taxon>Candidatus Magnetoglobus</taxon>
    </lineage>
</organism>
<protein>
    <recommendedName>
        <fullName evidence="3">Cadherin domain-containing protein</fullName>
    </recommendedName>
</protein>
<gene>
    <name evidence="1" type="ORF">OMM_12535</name>
</gene>
<reference evidence="2" key="1">
    <citation type="submission" date="2012-11" db="EMBL/GenBank/DDBJ databases">
        <authorList>
            <person name="Lucero-Rivera Y.E."/>
            <person name="Tovar-Ramirez D."/>
        </authorList>
    </citation>
    <scope>NUCLEOTIDE SEQUENCE [LARGE SCALE GENOMIC DNA]</scope>
    <source>
        <strain evidence="2">Araruama</strain>
    </source>
</reference>
<dbReference type="EMBL" id="ATBP01001845">
    <property type="protein sequence ID" value="ETR66638.1"/>
    <property type="molecule type" value="Genomic_DNA"/>
</dbReference>
<name>A0A1V1NVQ3_9BACT</name>
<evidence type="ECO:0008006" key="3">
    <source>
        <dbReference type="Google" id="ProtNLM"/>
    </source>
</evidence>
<proteinExistence type="predicted"/>
<dbReference type="AlphaFoldDB" id="A0A1V1NVQ3"/>
<comment type="caution">
    <text evidence="1">The sequence shown here is derived from an EMBL/GenBank/DDBJ whole genome shotgun (WGS) entry which is preliminary data.</text>
</comment>
<evidence type="ECO:0000313" key="1">
    <source>
        <dbReference type="EMBL" id="ETR66638.1"/>
    </source>
</evidence>
<accession>A0A1V1NVQ3</accession>
<dbReference type="Proteomes" id="UP000189670">
    <property type="component" value="Unassembled WGS sequence"/>
</dbReference>
<feature type="non-terminal residue" evidence="1">
    <location>
        <position position="470"/>
    </location>
</feature>